<organism evidence="1">
    <name type="scientific">marine metagenome</name>
    <dbReference type="NCBI Taxonomy" id="408172"/>
    <lineage>
        <taxon>unclassified sequences</taxon>
        <taxon>metagenomes</taxon>
        <taxon>ecological metagenomes</taxon>
    </lineage>
</organism>
<sequence>MVAVASTLSLPLAVSAQAGGDGFLFKQPYASFGIWGGYALAQAGSEVFDFASEHLTIDKNDFASSAWGAELSVRATERLDIAAGVGLTHTSTRSEFRDWVDGDDLAIEQTTEFTRVPVTLRAKWYLRDRGRSVSRFVWIPERWTPYVGAGGGVVWSRFVQDGDFVDFETLDVFASQLESEGTTGTAHVFSGVDISLGTKVVLTGEGRYSW</sequence>
<dbReference type="EMBL" id="UINC01213169">
    <property type="protein sequence ID" value="SVE37822.1"/>
    <property type="molecule type" value="Genomic_DNA"/>
</dbReference>
<dbReference type="AlphaFoldDB" id="A0A383D027"/>
<accession>A0A383D027</accession>
<name>A0A383D027_9ZZZZ</name>
<dbReference type="Gene3D" id="2.40.160.20">
    <property type="match status" value="1"/>
</dbReference>
<reference evidence="1" key="1">
    <citation type="submission" date="2018-05" db="EMBL/GenBank/DDBJ databases">
        <authorList>
            <person name="Lanie J.A."/>
            <person name="Ng W.-L."/>
            <person name="Kazmierczak K.M."/>
            <person name="Andrzejewski T.M."/>
            <person name="Davidsen T.M."/>
            <person name="Wayne K.J."/>
            <person name="Tettelin H."/>
            <person name="Glass J.I."/>
            <person name="Rusch D."/>
            <person name="Podicherti R."/>
            <person name="Tsui H.-C.T."/>
            <person name="Winkler M.E."/>
        </authorList>
    </citation>
    <scope>NUCLEOTIDE SEQUENCE</scope>
</reference>
<proteinExistence type="predicted"/>
<evidence type="ECO:0008006" key="2">
    <source>
        <dbReference type="Google" id="ProtNLM"/>
    </source>
</evidence>
<feature type="non-terminal residue" evidence="1">
    <location>
        <position position="210"/>
    </location>
</feature>
<protein>
    <recommendedName>
        <fullName evidence="2">Outer membrane protein beta-barrel domain-containing protein</fullName>
    </recommendedName>
</protein>
<gene>
    <name evidence="1" type="ORF">METZ01_LOCUS490676</name>
</gene>
<evidence type="ECO:0000313" key="1">
    <source>
        <dbReference type="EMBL" id="SVE37822.1"/>
    </source>
</evidence>